<comment type="similarity">
    <text evidence="1">Belongs to the 'phage' integrase family.</text>
</comment>
<dbReference type="InterPro" id="IPR011010">
    <property type="entry name" value="DNA_brk_join_enz"/>
</dbReference>
<dbReference type="PROSITE" id="PS51898">
    <property type="entry name" value="TYR_RECOMBINASE"/>
    <property type="match status" value="1"/>
</dbReference>
<dbReference type="Gene3D" id="1.10.150.130">
    <property type="match status" value="1"/>
</dbReference>
<dbReference type="Proteomes" id="UP001139682">
    <property type="component" value="Unassembled WGS sequence"/>
</dbReference>
<protein>
    <submittedName>
        <fullName evidence="9">Phage integrase Arm DNA-binding domain-containing protein</fullName>
    </submittedName>
</protein>
<evidence type="ECO:0000256" key="4">
    <source>
        <dbReference type="ARBA" id="ARBA00023172"/>
    </source>
</evidence>
<dbReference type="GO" id="GO:0008907">
    <property type="term" value="F:integrase activity"/>
    <property type="evidence" value="ECO:0007669"/>
    <property type="project" value="InterPro"/>
</dbReference>
<dbReference type="Pfam" id="PF00589">
    <property type="entry name" value="Phage_integrase"/>
    <property type="match status" value="1"/>
</dbReference>
<dbReference type="InterPro" id="IPR044068">
    <property type="entry name" value="CB"/>
</dbReference>
<organism evidence="9 10">
    <name type="scientific">Stutzerimonas marianensis</name>
    <dbReference type="NCBI Taxonomy" id="2929513"/>
    <lineage>
        <taxon>Bacteria</taxon>
        <taxon>Pseudomonadati</taxon>
        <taxon>Pseudomonadota</taxon>
        <taxon>Gammaproteobacteria</taxon>
        <taxon>Pseudomonadales</taxon>
        <taxon>Pseudomonadaceae</taxon>
        <taxon>Stutzerimonas</taxon>
    </lineage>
</organism>
<dbReference type="InterPro" id="IPR013762">
    <property type="entry name" value="Integrase-like_cat_sf"/>
</dbReference>
<dbReference type="SUPFAM" id="SSF56349">
    <property type="entry name" value="DNA breaking-rejoining enzymes"/>
    <property type="match status" value="1"/>
</dbReference>
<dbReference type="InterPro" id="IPR002104">
    <property type="entry name" value="Integrase_catalytic"/>
</dbReference>
<dbReference type="InterPro" id="IPR016177">
    <property type="entry name" value="DNA-bd_dom_sf"/>
</dbReference>
<dbReference type="Gene3D" id="3.30.160.60">
    <property type="entry name" value="Classic Zinc Finger"/>
    <property type="match status" value="1"/>
</dbReference>
<feature type="region of interest" description="Disordered" evidence="6">
    <location>
        <begin position="1"/>
        <end position="24"/>
    </location>
</feature>
<keyword evidence="10" id="KW-1185">Reference proteome</keyword>
<comment type="caution">
    <text evidence="9">The sequence shown here is derived from an EMBL/GenBank/DDBJ whole genome shotgun (WGS) entry which is preliminary data.</text>
</comment>
<evidence type="ECO:0000256" key="2">
    <source>
        <dbReference type="ARBA" id="ARBA00022908"/>
    </source>
</evidence>
<sequence length="361" mass="40482">MAPRPRKNGSKDLPPNLYRKTDSRNGATYYSYRDPASGKWYGLGSDKAQAVREAVHANHTGAKIRPALADRINAAPMRRFSEWIDEYRKLYAERDVSQQSKESARMRLNRLEEALGHHDAAAIGTFEIASYLKTLTDEGKAQMARAMRSLLSDVMREAIAAGWRKDNPVEVTRAAKVKIKRERLTVDNWKAIYAEAKQPWLKRAMELAVLTGQRRDDIAGMLFKDVHDEHLHVIQAKTGARLRISTKLRLESLGLELGEVIKSCRDAVVSKHLVHHSKTVSKATPGMPIVLDTLSKAFSEARDRTGIKFGESPPTFHEMRSLAARLHAAEGRDPQALLGHRSAAMTALYRDSRGAEWIDVA</sequence>
<name>A0A9X1W3B8_9GAMM</name>
<reference evidence="9" key="1">
    <citation type="submission" date="2022-03" db="EMBL/GenBank/DDBJ databases">
        <title>Pseudomonas marianensis sp. nov., a marine bacterium isolated from deep-sea sediments of the Mariana Trench.</title>
        <authorList>
            <person name="Wei Y."/>
        </authorList>
    </citation>
    <scope>NUCLEOTIDE SEQUENCE</scope>
    <source>
        <strain evidence="9">PS1</strain>
    </source>
</reference>
<gene>
    <name evidence="9" type="ORF">MST27_05050</name>
</gene>
<keyword evidence="4" id="KW-0233">DNA recombination</keyword>
<dbReference type="InterPro" id="IPR053876">
    <property type="entry name" value="Phage_int_M"/>
</dbReference>
<accession>A0A9X1W3B8</accession>
<feature type="domain" description="Core-binding (CB)" evidence="8">
    <location>
        <begin position="78"/>
        <end position="159"/>
    </location>
</feature>
<dbReference type="InterPro" id="IPR015094">
    <property type="entry name" value="Integrase_lambda-typ_DNA-bd_N"/>
</dbReference>
<dbReference type="EMBL" id="JALGRD010000002">
    <property type="protein sequence ID" value="MCJ0972734.1"/>
    <property type="molecule type" value="Genomic_DNA"/>
</dbReference>
<keyword evidence="2" id="KW-0229">DNA integration</keyword>
<dbReference type="SUPFAM" id="SSF54171">
    <property type="entry name" value="DNA-binding domain"/>
    <property type="match status" value="1"/>
</dbReference>
<dbReference type="Gene3D" id="1.10.443.10">
    <property type="entry name" value="Intergrase catalytic core"/>
    <property type="match status" value="1"/>
</dbReference>
<evidence type="ECO:0000259" key="7">
    <source>
        <dbReference type="PROSITE" id="PS51898"/>
    </source>
</evidence>
<feature type="domain" description="Tyr recombinase" evidence="7">
    <location>
        <begin position="179"/>
        <end position="361"/>
    </location>
</feature>
<evidence type="ECO:0000256" key="5">
    <source>
        <dbReference type="PROSITE-ProRule" id="PRU01248"/>
    </source>
</evidence>
<proteinExistence type="inferred from homology"/>
<dbReference type="GO" id="GO:0003677">
    <property type="term" value="F:DNA binding"/>
    <property type="evidence" value="ECO:0007669"/>
    <property type="project" value="UniProtKB-UniRule"/>
</dbReference>
<evidence type="ECO:0000256" key="6">
    <source>
        <dbReference type="SAM" id="MobiDB-lite"/>
    </source>
</evidence>
<evidence type="ECO:0000259" key="8">
    <source>
        <dbReference type="PROSITE" id="PS51900"/>
    </source>
</evidence>
<dbReference type="Pfam" id="PF22022">
    <property type="entry name" value="Phage_int_M"/>
    <property type="match status" value="1"/>
</dbReference>
<dbReference type="Pfam" id="PF09003">
    <property type="entry name" value="Arm-DNA-bind_1"/>
    <property type="match status" value="1"/>
</dbReference>
<dbReference type="GO" id="GO:0006310">
    <property type="term" value="P:DNA recombination"/>
    <property type="evidence" value="ECO:0007669"/>
    <property type="project" value="UniProtKB-KW"/>
</dbReference>
<dbReference type="InterPro" id="IPR010998">
    <property type="entry name" value="Integrase_recombinase_N"/>
</dbReference>
<evidence type="ECO:0000313" key="9">
    <source>
        <dbReference type="EMBL" id="MCJ0972734.1"/>
    </source>
</evidence>
<dbReference type="AlphaFoldDB" id="A0A9X1W3B8"/>
<evidence type="ECO:0000313" key="10">
    <source>
        <dbReference type="Proteomes" id="UP001139682"/>
    </source>
</evidence>
<keyword evidence="3 5" id="KW-0238">DNA-binding</keyword>
<evidence type="ECO:0000256" key="3">
    <source>
        <dbReference type="ARBA" id="ARBA00023125"/>
    </source>
</evidence>
<dbReference type="RefSeq" id="WP_243604917.1">
    <property type="nucleotide sequence ID" value="NZ_JALGRD010000002.1"/>
</dbReference>
<dbReference type="PROSITE" id="PS51900">
    <property type="entry name" value="CB"/>
    <property type="match status" value="1"/>
</dbReference>
<evidence type="ECO:0000256" key="1">
    <source>
        <dbReference type="ARBA" id="ARBA00008857"/>
    </source>
</evidence>